<evidence type="ECO:0000256" key="1">
    <source>
        <dbReference type="SAM" id="MobiDB-lite"/>
    </source>
</evidence>
<dbReference type="GO" id="GO:0005737">
    <property type="term" value="C:cytoplasm"/>
    <property type="evidence" value="ECO:0007669"/>
    <property type="project" value="TreeGrafter"/>
</dbReference>
<feature type="domain" description="Rhodanese" evidence="2">
    <location>
        <begin position="86"/>
        <end position="204"/>
    </location>
</feature>
<evidence type="ECO:0000313" key="4">
    <source>
        <dbReference type="Proteomes" id="UP000355283"/>
    </source>
</evidence>
<evidence type="ECO:0000259" key="2">
    <source>
        <dbReference type="PROSITE" id="PS50206"/>
    </source>
</evidence>
<evidence type="ECO:0000313" key="3">
    <source>
        <dbReference type="EMBL" id="TFJ81218.1"/>
    </source>
</evidence>
<dbReference type="Proteomes" id="UP000355283">
    <property type="component" value="Unassembled WGS sequence"/>
</dbReference>
<dbReference type="AlphaFoldDB" id="A0A4D9CXJ3"/>
<name>A0A4D9CXJ3_9STRA</name>
<dbReference type="PANTHER" id="PTHR10828">
    <property type="entry name" value="M-PHASE INDUCER PHOSPHATASE DUAL SPECIFICITY PHOSPHATASE CDC25"/>
    <property type="match status" value="1"/>
</dbReference>
<dbReference type="GO" id="GO:0005634">
    <property type="term" value="C:nucleus"/>
    <property type="evidence" value="ECO:0007669"/>
    <property type="project" value="TreeGrafter"/>
</dbReference>
<gene>
    <name evidence="3" type="ORF">NSK_007435</name>
</gene>
<keyword evidence="4" id="KW-1185">Reference proteome</keyword>
<dbReference type="InterPro" id="IPR036873">
    <property type="entry name" value="Rhodanese-like_dom_sf"/>
</dbReference>
<protein>
    <recommendedName>
        <fullName evidence="2">Rhodanese domain-containing protein</fullName>
    </recommendedName>
</protein>
<dbReference type="PROSITE" id="PS50206">
    <property type="entry name" value="RHODANESE_3"/>
    <property type="match status" value="1"/>
</dbReference>
<organism evidence="3 4">
    <name type="scientific">Nannochloropsis salina CCMP1776</name>
    <dbReference type="NCBI Taxonomy" id="1027361"/>
    <lineage>
        <taxon>Eukaryota</taxon>
        <taxon>Sar</taxon>
        <taxon>Stramenopiles</taxon>
        <taxon>Ochrophyta</taxon>
        <taxon>Eustigmatophyceae</taxon>
        <taxon>Eustigmatales</taxon>
        <taxon>Monodopsidaceae</taxon>
        <taxon>Microchloropsis</taxon>
        <taxon>Microchloropsis salina</taxon>
    </lineage>
</organism>
<feature type="region of interest" description="Disordered" evidence="1">
    <location>
        <begin position="145"/>
        <end position="181"/>
    </location>
</feature>
<dbReference type="InterPro" id="IPR001763">
    <property type="entry name" value="Rhodanese-like_dom"/>
</dbReference>
<dbReference type="PANTHER" id="PTHR10828:SF38">
    <property type="entry name" value="ARSENICAL-RESISTANCE PROTEIN 2-RELATED"/>
    <property type="match status" value="1"/>
</dbReference>
<sequence>MSSSSVSHALSGPAYIEQEELLAILHARRRGERSIKLQILDVRDDDYTGGERMGGCVELMETREKEEIIFDFFSSLYFRQMAVAKLPGAINVPSEDWRDEERVVALAESLKEHDMIVLHCMLSQVRGPFCSARLMAHFSCAVGEDGGDAAGTERNQSSGRNDGEETLPASESGKERRRKQGVPQVLVLRGGFQGWYARYREEIGMVEPCE</sequence>
<dbReference type="OrthoDB" id="102559at2759"/>
<dbReference type="GO" id="GO:0004725">
    <property type="term" value="F:protein tyrosine phosphatase activity"/>
    <property type="evidence" value="ECO:0007669"/>
    <property type="project" value="TreeGrafter"/>
</dbReference>
<reference evidence="3 4" key="1">
    <citation type="submission" date="2019-01" db="EMBL/GenBank/DDBJ databases">
        <title>Nuclear Genome Assembly of the Microalgal Biofuel strain Nannochloropsis salina CCMP1776.</title>
        <authorList>
            <person name="Hovde B."/>
        </authorList>
    </citation>
    <scope>NUCLEOTIDE SEQUENCE [LARGE SCALE GENOMIC DNA]</scope>
    <source>
        <strain evidence="3 4">CCMP1776</strain>
    </source>
</reference>
<accession>A0A4D9CXJ3</accession>
<proteinExistence type="predicted"/>
<dbReference type="EMBL" id="SDOX01000131">
    <property type="protein sequence ID" value="TFJ81218.1"/>
    <property type="molecule type" value="Genomic_DNA"/>
</dbReference>
<comment type="caution">
    <text evidence="3">The sequence shown here is derived from an EMBL/GenBank/DDBJ whole genome shotgun (WGS) entry which is preliminary data.</text>
</comment>
<dbReference type="Gene3D" id="3.40.250.10">
    <property type="entry name" value="Rhodanese-like domain"/>
    <property type="match status" value="1"/>
</dbReference>
<dbReference type="SMART" id="SM00450">
    <property type="entry name" value="RHOD"/>
    <property type="match status" value="1"/>
</dbReference>
<dbReference type="SUPFAM" id="SSF52821">
    <property type="entry name" value="Rhodanese/Cell cycle control phosphatase"/>
    <property type="match status" value="1"/>
</dbReference>